<gene>
    <name evidence="3" type="ORF">BDP55DRAFT_625471</name>
</gene>
<feature type="compositionally biased region" description="Polar residues" evidence="1">
    <location>
        <begin position="292"/>
        <end position="305"/>
    </location>
</feature>
<dbReference type="Proteomes" id="UP001224890">
    <property type="component" value="Unassembled WGS sequence"/>
</dbReference>
<feature type="signal peptide" evidence="2">
    <location>
        <begin position="1"/>
        <end position="26"/>
    </location>
</feature>
<dbReference type="AlphaFoldDB" id="A0AAJ0B245"/>
<name>A0AAJ0B245_9PEZI</name>
<feature type="compositionally biased region" description="Polar residues" evidence="1">
    <location>
        <begin position="186"/>
        <end position="200"/>
    </location>
</feature>
<evidence type="ECO:0000313" key="4">
    <source>
        <dbReference type="Proteomes" id="UP001224890"/>
    </source>
</evidence>
<evidence type="ECO:0000256" key="1">
    <source>
        <dbReference type="SAM" id="MobiDB-lite"/>
    </source>
</evidence>
<feature type="region of interest" description="Disordered" evidence="1">
    <location>
        <begin position="227"/>
        <end position="384"/>
    </location>
</feature>
<protein>
    <submittedName>
        <fullName evidence="3">Uncharacterized protein</fullName>
    </submittedName>
</protein>
<feature type="region of interest" description="Disordered" evidence="1">
    <location>
        <begin position="164"/>
        <end position="215"/>
    </location>
</feature>
<dbReference type="EMBL" id="JAHMHR010000001">
    <property type="protein sequence ID" value="KAK1701226.1"/>
    <property type="molecule type" value="Genomic_DNA"/>
</dbReference>
<dbReference type="RefSeq" id="XP_060436981.1">
    <property type="nucleotide sequence ID" value="XM_060571481.1"/>
</dbReference>
<feature type="compositionally biased region" description="Basic and acidic residues" evidence="1">
    <location>
        <begin position="276"/>
        <end position="291"/>
    </location>
</feature>
<feature type="compositionally biased region" description="Polar residues" evidence="1">
    <location>
        <begin position="373"/>
        <end position="384"/>
    </location>
</feature>
<feature type="compositionally biased region" description="Polar residues" evidence="1">
    <location>
        <begin position="233"/>
        <end position="242"/>
    </location>
</feature>
<feature type="compositionally biased region" description="Basic and acidic residues" evidence="1">
    <location>
        <begin position="349"/>
        <end position="371"/>
    </location>
</feature>
<keyword evidence="4" id="KW-1185">Reference proteome</keyword>
<feature type="compositionally biased region" description="Basic residues" evidence="1">
    <location>
        <begin position="246"/>
        <end position="275"/>
    </location>
</feature>
<comment type="caution">
    <text evidence="3">The sequence shown here is derived from an EMBL/GenBank/DDBJ whole genome shotgun (WGS) entry which is preliminary data.</text>
</comment>
<organism evidence="3 4">
    <name type="scientific">Colletotrichum godetiae</name>
    <dbReference type="NCBI Taxonomy" id="1209918"/>
    <lineage>
        <taxon>Eukaryota</taxon>
        <taxon>Fungi</taxon>
        <taxon>Dikarya</taxon>
        <taxon>Ascomycota</taxon>
        <taxon>Pezizomycotina</taxon>
        <taxon>Sordariomycetes</taxon>
        <taxon>Hypocreomycetidae</taxon>
        <taxon>Glomerellales</taxon>
        <taxon>Glomerellaceae</taxon>
        <taxon>Colletotrichum</taxon>
        <taxon>Colletotrichum acutatum species complex</taxon>
    </lineage>
</organism>
<sequence length="384" mass="42061">MAAHRLAICFGWRLAFLNSTLDAVWAGSHCFHLPRRSTTLRSSLTSDYLGASVTDAPTWNLQLHRPTFSAFRIPLDLKQRNITSLRVHVPNSIPFIGILLDHTSAVTVLTALVTAKGSLIDTMADCGAGAIAAASTFAPPIMIHFPTNSGSRGQGLFASLRRLQSHSSRSMESTKEKQAKPVPRVMSSQGVRTSRASTESRGPFSSKEDLDIDVDDVEDLELPPNILADDWDSSAQPSSGSEPQHPRRRASKKPKKRAARKEQKKRGFRARLRRFLGRDGDKGRGGHESPYSHRQTTQTMQSEESGLSDLQDAMAEQDSQPAKADLSSPKGTIFDPVSLDSRASSITEAIRDALAQHRVEEKEEPTDKPKEAGQSTENGDTTKQ</sequence>
<feature type="chain" id="PRO_5042544018" evidence="2">
    <location>
        <begin position="27"/>
        <end position="384"/>
    </location>
</feature>
<accession>A0AAJ0B245</accession>
<dbReference type="GeneID" id="85456007"/>
<evidence type="ECO:0000256" key="2">
    <source>
        <dbReference type="SAM" id="SignalP"/>
    </source>
</evidence>
<proteinExistence type="predicted"/>
<evidence type="ECO:0000313" key="3">
    <source>
        <dbReference type="EMBL" id="KAK1701226.1"/>
    </source>
</evidence>
<keyword evidence="2" id="KW-0732">Signal</keyword>
<reference evidence="3" key="1">
    <citation type="submission" date="2021-06" db="EMBL/GenBank/DDBJ databases">
        <title>Comparative genomics, transcriptomics and evolutionary studies reveal genomic signatures of adaptation to plant cell wall in hemibiotrophic fungi.</title>
        <authorList>
            <consortium name="DOE Joint Genome Institute"/>
            <person name="Baroncelli R."/>
            <person name="Diaz J.F."/>
            <person name="Benocci T."/>
            <person name="Peng M."/>
            <person name="Battaglia E."/>
            <person name="Haridas S."/>
            <person name="Andreopoulos W."/>
            <person name="Labutti K."/>
            <person name="Pangilinan J."/>
            <person name="Floch G.L."/>
            <person name="Makela M.R."/>
            <person name="Henrissat B."/>
            <person name="Grigoriev I.V."/>
            <person name="Crouch J.A."/>
            <person name="De Vries R.P."/>
            <person name="Sukno S.A."/>
            <person name="Thon M.R."/>
        </authorList>
    </citation>
    <scope>NUCLEOTIDE SEQUENCE</scope>
    <source>
        <strain evidence="3">CBS 193.32</strain>
    </source>
</reference>